<dbReference type="InterPro" id="IPR006129">
    <property type="entry name" value="AdhesinB"/>
</dbReference>
<evidence type="ECO:0000256" key="1">
    <source>
        <dbReference type="ARBA" id="ARBA00011028"/>
    </source>
</evidence>
<comment type="similarity">
    <text evidence="1 4">Belongs to the bacterial solute-binding protein 9 family.</text>
</comment>
<accession>A0A1G9V5Z9</accession>
<sequence length="313" mass="34794">MKRIVYALLFIFSLFLLTSCTLEKAPFSEASSNNQKLQVVVSFNAMRELAEAIGGNKIEIKTIIPDGVEPHDFEPKASDVTALSTASVFIINGFGMEQSWAEKAIKTAGNKNLLFVIASNGATPIYDTAASAFWNSQSQRHDIDPHIWLSLQGAKWEAKNIHNAFIKADPANKAYYDANYDAFSAKIDYLYTDYKTKFDQSPSKVFVTGHAAFSYMARDFGLQQNSLENVFASGEPSARRLKELADFCLNHHISTIFVEDMESPKISQTLAHEVGANVEGIYTLESSNGSKTYLQTQKENLEKIYQSLSTGHL</sequence>
<proteinExistence type="inferred from homology"/>
<evidence type="ECO:0000256" key="4">
    <source>
        <dbReference type="RuleBase" id="RU003512"/>
    </source>
</evidence>
<dbReference type="OrthoDB" id="9810636at2"/>
<dbReference type="AlphaFoldDB" id="A0A1G9V5Z9"/>
<dbReference type="Gene3D" id="3.40.50.1980">
    <property type="entry name" value="Nitrogenase molybdenum iron protein domain"/>
    <property type="match status" value="2"/>
</dbReference>
<dbReference type="InterPro" id="IPR006127">
    <property type="entry name" value="ZnuA-like"/>
</dbReference>
<dbReference type="STRING" id="349095.SAMN05660299_01341"/>
<dbReference type="Proteomes" id="UP000199309">
    <property type="component" value="Unassembled WGS sequence"/>
</dbReference>
<name>A0A1G9V5Z9_9FIRM</name>
<dbReference type="GO" id="GO:0007155">
    <property type="term" value="P:cell adhesion"/>
    <property type="evidence" value="ECO:0007669"/>
    <property type="project" value="InterPro"/>
</dbReference>
<reference evidence="5 6" key="1">
    <citation type="submission" date="2016-10" db="EMBL/GenBank/DDBJ databases">
        <authorList>
            <person name="de Groot N.N."/>
        </authorList>
    </citation>
    <scope>NUCLEOTIDE SEQUENCE [LARGE SCALE GENOMIC DNA]</scope>
    <source>
        <strain evidence="5 6">DSM 16981</strain>
    </source>
</reference>
<gene>
    <name evidence="5" type="ORF">SAMN05660299_01341</name>
</gene>
<dbReference type="PRINTS" id="PR00690">
    <property type="entry name" value="ADHESNFAMILY"/>
</dbReference>
<keyword evidence="3" id="KW-0732">Signal</keyword>
<dbReference type="SUPFAM" id="SSF53807">
    <property type="entry name" value="Helical backbone' metal receptor"/>
    <property type="match status" value="1"/>
</dbReference>
<evidence type="ECO:0000256" key="2">
    <source>
        <dbReference type="ARBA" id="ARBA00022448"/>
    </source>
</evidence>
<dbReference type="PANTHER" id="PTHR42953:SF3">
    <property type="entry name" value="HIGH-AFFINITY ZINC UPTAKE SYSTEM PROTEIN ZNUA"/>
    <property type="match status" value="1"/>
</dbReference>
<evidence type="ECO:0000313" key="6">
    <source>
        <dbReference type="Proteomes" id="UP000199309"/>
    </source>
</evidence>
<dbReference type="PROSITE" id="PS51257">
    <property type="entry name" value="PROKAR_LIPOPROTEIN"/>
    <property type="match status" value="1"/>
</dbReference>
<dbReference type="InterPro" id="IPR006128">
    <property type="entry name" value="Lipoprotein_PsaA-like"/>
</dbReference>
<dbReference type="GO" id="GO:0046872">
    <property type="term" value="F:metal ion binding"/>
    <property type="evidence" value="ECO:0007669"/>
    <property type="project" value="InterPro"/>
</dbReference>
<evidence type="ECO:0000313" key="5">
    <source>
        <dbReference type="EMBL" id="SDM67594.1"/>
    </source>
</evidence>
<evidence type="ECO:0000256" key="3">
    <source>
        <dbReference type="ARBA" id="ARBA00022729"/>
    </source>
</evidence>
<dbReference type="EMBL" id="FNHQ01000011">
    <property type="protein sequence ID" value="SDM67594.1"/>
    <property type="molecule type" value="Genomic_DNA"/>
</dbReference>
<dbReference type="PRINTS" id="PR00691">
    <property type="entry name" value="ADHESINB"/>
</dbReference>
<dbReference type="RefSeq" id="WP_091649676.1">
    <property type="nucleotide sequence ID" value="NZ_FNHQ01000011.1"/>
</dbReference>
<dbReference type="InterPro" id="IPR050492">
    <property type="entry name" value="Bact_metal-bind_prot9"/>
</dbReference>
<dbReference type="PANTHER" id="PTHR42953">
    <property type="entry name" value="HIGH-AFFINITY ZINC UPTAKE SYSTEM PROTEIN ZNUA-RELATED"/>
    <property type="match status" value="1"/>
</dbReference>
<keyword evidence="6" id="KW-1185">Reference proteome</keyword>
<keyword evidence="2 4" id="KW-0813">Transport</keyword>
<protein>
    <submittedName>
        <fullName evidence="5">Zinc transport system substrate-binding protein</fullName>
    </submittedName>
</protein>
<dbReference type="Pfam" id="PF01297">
    <property type="entry name" value="ZnuA"/>
    <property type="match status" value="1"/>
</dbReference>
<organism evidence="5 6">
    <name type="scientific">Megasphaera paucivorans</name>
    <dbReference type="NCBI Taxonomy" id="349095"/>
    <lineage>
        <taxon>Bacteria</taxon>
        <taxon>Bacillati</taxon>
        <taxon>Bacillota</taxon>
        <taxon>Negativicutes</taxon>
        <taxon>Veillonellales</taxon>
        <taxon>Veillonellaceae</taxon>
        <taxon>Megasphaera</taxon>
    </lineage>
</organism>
<dbReference type="GO" id="GO:0030001">
    <property type="term" value="P:metal ion transport"/>
    <property type="evidence" value="ECO:0007669"/>
    <property type="project" value="InterPro"/>
</dbReference>